<protein>
    <submittedName>
        <fullName evidence="2">(salmon louse) hypothetical protein</fullName>
    </submittedName>
</protein>
<proteinExistence type="predicted"/>
<name>A0A7R8D3A5_LEPSM</name>
<sequence>MRVMKILRNAPQLHRRRFELLHFHPHSRHCSQLALKELKTIIGWSQVYFIIKNAGIQVANNAPYAYQPILNQPFGYSYYGKPMNALPNPPPDKPPQVLPPSLSSLPTKDEITKSNKKTLDPNRSNNNGTFSNIDRTSVSKKKTPTDLAGNLATNDSLDKIEQIKNSLIKDLKDVDLVMETPSAAIFTLIIGKYMHIIEIKGMSLSLVLVIVLACKIRARRNFFGVKRNVMTDADGDYLVNGMYL</sequence>
<feature type="compositionally biased region" description="Pro residues" evidence="1">
    <location>
        <begin position="87"/>
        <end position="98"/>
    </location>
</feature>
<feature type="compositionally biased region" description="Polar residues" evidence="1">
    <location>
        <begin position="121"/>
        <end position="136"/>
    </location>
</feature>
<keyword evidence="3" id="KW-1185">Reference proteome</keyword>
<gene>
    <name evidence="2" type="ORF">LSAA_14254</name>
</gene>
<organism evidence="2 3">
    <name type="scientific">Lepeophtheirus salmonis</name>
    <name type="common">Salmon louse</name>
    <name type="synonym">Caligus salmonis</name>
    <dbReference type="NCBI Taxonomy" id="72036"/>
    <lineage>
        <taxon>Eukaryota</taxon>
        <taxon>Metazoa</taxon>
        <taxon>Ecdysozoa</taxon>
        <taxon>Arthropoda</taxon>
        <taxon>Crustacea</taxon>
        <taxon>Multicrustacea</taxon>
        <taxon>Hexanauplia</taxon>
        <taxon>Copepoda</taxon>
        <taxon>Siphonostomatoida</taxon>
        <taxon>Caligidae</taxon>
        <taxon>Lepeophtheirus</taxon>
    </lineage>
</organism>
<accession>A0A7R8D3A5</accession>
<dbReference type="EMBL" id="HG994587">
    <property type="protein sequence ID" value="CAF3014809.1"/>
    <property type="molecule type" value="Genomic_DNA"/>
</dbReference>
<feature type="compositionally biased region" description="Basic and acidic residues" evidence="1">
    <location>
        <begin position="107"/>
        <end position="120"/>
    </location>
</feature>
<dbReference type="OrthoDB" id="10037294at2759"/>
<evidence type="ECO:0000313" key="2">
    <source>
        <dbReference type="EMBL" id="CAF3014809.1"/>
    </source>
</evidence>
<reference evidence="2" key="1">
    <citation type="submission" date="2021-02" db="EMBL/GenBank/DDBJ databases">
        <authorList>
            <person name="Bekaert M."/>
        </authorList>
    </citation>
    <scope>NUCLEOTIDE SEQUENCE</scope>
    <source>
        <strain evidence="2">IoA-00</strain>
    </source>
</reference>
<dbReference type="Proteomes" id="UP000675881">
    <property type="component" value="Chromosome 8"/>
</dbReference>
<evidence type="ECO:0000313" key="3">
    <source>
        <dbReference type="Proteomes" id="UP000675881"/>
    </source>
</evidence>
<evidence type="ECO:0000256" key="1">
    <source>
        <dbReference type="SAM" id="MobiDB-lite"/>
    </source>
</evidence>
<dbReference type="AlphaFoldDB" id="A0A7R8D3A5"/>
<feature type="region of interest" description="Disordered" evidence="1">
    <location>
        <begin position="85"/>
        <end position="151"/>
    </location>
</feature>